<keyword evidence="3" id="KW-1185">Reference proteome</keyword>
<evidence type="ECO:0000256" key="1">
    <source>
        <dbReference type="SAM" id="Coils"/>
    </source>
</evidence>
<name>A0A4Y2MQH5_ARAVE</name>
<keyword evidence="1" id="KW-0175">Coiled coil</keyword>
<evidence type="ECO:0000313" key="3">
    <source>
        <dbReference type="Proteomes" id="UP000499080"/>
    </source>
</evidence>
<dbReference type="PANTHER" id="PTHR45823">
    <property type="entry name" value="T-SNARE COILED-COIL HOMOLOGY DOMAIN-CONTAINING PROTEIN"/>
    <property type="match status" value="1"/>
</dbReference>
<organism evidence="2 3">
    <name type="scientific">Araneus ventricosus</name>
    <name type="common">Orbweaver spider</name>
    <name type="synonym">Epeira ventricosa</name>
    <dbReference type="NCBI Taxonomy" id="182803"/>
    <lineage>
        <taxon>Eukaryota</taxon>
        <taxon>Metazoa</taxon>
        <taxon>Ecdysozoa</taxon>
        <taxon>Arthropoda</taxon>
        <taxon>Chelicerata</taxon>
        <taxon>Arachnida</taxon>
        <taxon>Araneae</taxon>
        <taxon>Araneomorphae</taxon>
        <taxon>Entelegynae</taxon>
        <taxon>Araneoidea</taxon>
        <taxon>Araneidae</taxon>
        <taxon>Araneus</taxon>
    </lineage>
</organism>
<protein>
    <submittedName>
        <fullName evidence="2">Uncharacterized protein</fullName>
    </submittedName>
</protein>
<feature type="coiled-coil region" evidence="1">
    <location>
        <begin position="31"/>
        <end position="80"/>
    </location>
</feature>
<proteinExistence type="predicted"/>
<reference evidence="2 3" key="1">
    <citation type="journal article" date="2019" name="Sci. Rep.">
        <title>Orb-weaving spider Araneus ventricosus genome elucidates the spidroin gene catalogue.</title>
        <authorList>
            <person name="Kono N."/>
            <person name="Nakamura H."/>
            <person name="Ohtoshi R."/>
            <person name="Moran D.A.P."/>
            <person name="Shinohara A."/>
            <person name="Yoshida Y."/>
            <person name="Fujiwara M."/>
            <person name="Mori M."/>
            <person name="Tomita M."/>
            <person name="Arakawa K."/>
        </authorList>
    </citation>
    <scope>NUCLEOTIDE SEQUENCE [LARGE SCALE GENOMIC DNA]</scope>
</reference>
<dbReference type="Proteomes" id="UP000499080">
    <property type="component" value="Unassembled WGS sequence"/>
</dbReference>
<accession>A0A4Y2MQH5</accession>
<gene>
    <name evidence="2" type="ORF">AVEN_109600_1</name>
</gene>
<dbReference type="PANTHER" id="PTHR45823:SF1">
    <property type="entry name" value="T-SNARE COILED-COIL HOMOLOGY DOMAIN-CONTAINING PROTEIN"/>
    <property type="match status" value="1"/>
</dbReference>
<dbReference type="EMBL" id="BGPR01007659">
    <property type="protein sequence ID" value="GBN28564.1"/>
    <property type="molecule type" value="Genomic_DNA"/>
</dbReference>
<comment type="caution">
    <text evidence="2">The sequence shown here is derived from an EMBL/GenBank/DDBJ whole genome shotgun (WGS) entry which is preliminary data.</text>
</comment>
<evidence type="ECO:0000313" key="2">
    <source>
        <dbReference type="EMBL" id="GBN28564.1"/>
    </source>
</evidence>
<dbReference type="OrthoDB" id="8300685at2759"/>
<sequence>MKKGQEEMKNQIQAHVESQIEGMKDHVSSCIKKIEEDAQAMKGEIKDVKGEVQRKTNEVKSKAQRKIEEVEGKVQEKISDIEKRICELEDRPNNFPASPEFMNSRQSVKPLKFDRLTSWSVSKTQFDAVSSTNGWSDCVKASQLVASLQGSAAEILQGIPAEKLTDLTTIENVLES</sequence>
<dbReference type="Gene3D" id="1.20.120.20">
    <property type="entry name" value="Apolipoprotein"/>
    <property type="match status" value="1"/>
</dbReference>
<dbReference type="AlphaFoldDB" id="A0A4Y2MQH5"/>